<organism evidence="2 3">
    <name type="scientific">Lactuca virosa</name>
    <dbReference type="NCBI Taxonomy" id="75947"/>
    <lineage>
        <taxon>Eukaryota</taxon>
        <taxon>Viridiplantae</taxon>
        <taxon>Streptophyta</taxon>
        <taxon>Embryophyta</taxon>
        <taxon>Tracheophyta</taxon>
        <taxon>Spermatophyta</taxon>
        <taxon>Magnoliopsida</taxon>
        <taxon>eudicotyledons</taxon>
        <taxon>Gunneridae</taxon>
        <taxon>Pentapetalae</taxon>
        <taxon>asterids</taxon>
        <taxon>campanulids</taxon>
        <taxon>Asterales</taxon>
        <taxon>Asteraceae</taxon>
        <taxon>Cichorioideae</taxon>
        <taxon>Cichorieae</taxon>
        <taxon>Lactucinae</taxon>
        <taxon>Lactuca</taxon>
    </lineage>
</organism>
<feature type="region of interest" description="Disordered" evidence="1">
    <location>
        <begin position="26"/>
        <end position="97"/>
    </location>
</feature>
<comment type="caution">
    <text evidence="2">The sequence shown here is derived from an EMBL/GenBank/DDBJ whole genome shotgun (WGS) entry which is preliminary data.</text>
</comment>
<dbReference type="EMBL" id="CAKMRJ010000001">
    <property type="protein sequence ID" value="CAH1414238.1"/>
    <property type="molecule type" value="Genomic_DNA"/>
</dbReference>
<sequence>MLQFGINCNSYNKWKNEKCRLETNLKEKSEDEQKMPDEERKVSEPHKEASAEDKELQMIPVYFRRSSNEEDGGGVNGEEDDDAVNGEEHGGARSFLP</sequence>
<dbReference type="Proteomes" id="UP001157418">
    <property type="component" value="Unassembled WGS sequence"/>
</dbReference>
<name>A0AAU9LZW5_9ASTR</name>
<reference evidence="2 3" key="1">
    <citation type="submission" date="2022-01" db="EMBL/GenBank/DDBJ databases">
        <authorList>
            <person name="Xiong W."/>
            <person name="Schranz E."/>
        </authorList>
    </citation>
    <scope>NUCLEOTIDE SEQUENCE [LARGE SCALE GENOMIC DNA]</scope>
</reference>
<feature type="compositionally biased region" description="Acidic residues" evidence="1">
    <location>
        <begin position="69"/>
        <end position="85"/>
    </location>
</feature>
<feature type="compositionally biased region" description="Basic and acidic residues" evidence="1">
    <location>
        <begin position="26"/>
        <end position="56"/>
    </location>
</feature>
<gene>
    <name evidence="2" type="ORF">LVIROSA_LOCUS2161</name>
</gene>
<protein>
    <submittedName>
        <fullName evidence="2">Uncharacterized protein</fullName>
    </submittedName>
</protein>
<evidence type="ECO:0000313" key="2">
    <source>
        <dbReference type="EMBL" id="CAH1414238.1"/>
    </source>
</evidence>
<accession>A0AAU9LZW5</accession>
<proteinExistence type="predicted"/>
<dbReference type="AlphaFoldDB" id="A0AAU9LZW5"/>
<evidence type="ECO:0000313" key="3">
    <source>
        <dbReference type="Proteomes" id="UP001157418"/>
    </source>
</evidence>
<evidence type="ECO:0000256" key="1">
    <source>
        <dbReference type="SAM" id="MobiDB-lite"/>
    </source>
</evidence>
<keyword evidence="3" id="KW-1185">Reference proteome</keyword>